<evidence type="ECO:0000313" key="2">
    <source>
        <dbReference type="Proteomes" id="UP000034392"/>
    </source>
</evidence>
<dbReference type="Proteomes" id="UP000034392">
    <property type="component" value="Chromosome"/>
</dbReference>
<reference evidence="1" key="1">
    <citation type="submission" date="2015-05" db="EMBL/GenBank/DDBJ databases">
        <title>The complete genome of Altererythrobacter atlanticus strain 26DY36.</title>
        <authorList>
            <person name="Wu Y.-H."/>
            <person name="Cheng H."/>
            <person name="Wu X.-W."/>
        </authorList>
    </citation>
    <scope>NUCLEOTIDE SEQUENCE [LARGE SCALE GENOMIC DNA]</scope>
    <source>
        <strain evidence="1">26DY36</strain>
    </source>
</reference>
<dbReference type="InterPro" id="IPR011990">
    <property type="entry name" value="TPR-like_helical_dom_sf"/>
</dbReference>
<dbReference type="SUPFAM" id="SSF52540">
    <property type="entry name" value="P-loop containing nucleoside triphosphate hydrolases"/>
    <property type="match status" value="1"/>
</dbReference>
<dbReference type="Gene3D" id="1.25.40.10">
    <property type="entry name" value="Tetratricopeptide repeat domain"/>
    <property type="match status" value="1"/>
</dbReference>
<dbReference type="InterPro" id="IPR026634">
    <property type="entry name" value="TPST-like"/>
</dbReference>
<dbReference type="PANTHER" id="PTHR12788:SF10">
    <property type="entry name" value="PROTEIN-TYROSINE SULFOTRANSFERASE"/>
    <property type="match status" value="1"/>
</dbReference>
<dbReference type="InterPro" id="IPR027417">
    <property type="entry name" value="P-loop_NTPase"/>
</dbReference>
<dbReference type="KEGG" id="aay:WYH_01364"/>
<dbReference type="STRING" id="1267766.WYH_01364"/>
<dbReference type="AlphaFoldDB" id="A0A0F7KUF6"/>
<dbReference type="OrthoDB" id="9800698at2"/>
<sequence>MPDNPRKPGTAAASPRAAIALVQQLGPAIQQQDRARIVGLVRQLIELRAPMGQQWQQLAQIMAENGEVRLAKNAMALLVESAGNQPAARYAQAGFLSQMGDWAGAHSLLASLPPDEPSPLAHAYSRGTSALYLGKAEEAREQLERAASQSPETGQIWLSLATLTDFAGDADLAERIIAREKAMAAAPPAERGAYYYALGKVHADRGEYAPAGHAFMRGARDLRSGLRYDRDRDRQMAEDAVDGYDADWIADMARRQSEATDRSIFVIGLPRSGTTLVEQILTSHSAVCDGGEINRLSLLVNEAHGLRASALDSYVTRKGIDEPARLWRHWIDERFPQAGRIVDKTPHNSRLAGIAAALLPEAPLIWMTRDPLDCAWSCFRTCFMQTQSWSYDLEDIAFHFRLEEQLLAHWRGVLGDRLLVVPYEELVTEPEQWTRTILTHCGLAEEPQVFAPHESKRAVTTSSVMQVRRPINRKAIGAAEPYREFMQPFIDAYGK</sequence>
<organism evidence="1 2">
    <name type="scientific">Croceibacterium atlanticum</name>
    <dbReference type="NCBI Taxonomy" id="1267766"/>
    <lineage>
        <taxon>Bacteria</taxon>
        <taxon>Pseudomonadati</taxon>
        <taxon>Pseudomonadota</taxon>
        <taxon>Alphaproteobacteria</taxon>
        <taxon>Sphingomonadales</taxon>
        <taxon>Erythrobacteraceae</taxon>
        <taxon>Croceibacterium</taxon>
    </lineage>
</organism>
<proteinExistence type="predicted"/>
<keyword evidence="2" id="KW-1185">Reference proteome</keyword>
<dbReference type="Gene3D" id="3.40.50.300">
    <property type="entry name" value="P-loop containing nucleotide triphosphate hydrolases"/>
    <property type="match status" value="1"/>
</dbReference>
<dbReference type="PANTHER" id="PTHR12788">
    <property type="entry name" value="PROTEIN-TYROSINE SULFOTRANSFERASE 2"/>
    <property type="match status" value="1"/>
</dbReference>
<evidence type="ECO:0000313" key="1">
    <source>
        <dbReference type="EMBL" id="AKH42405.1"/>
    </source>
</evidence>
<gene>
    <name evidence="1" type="ORF">WYH_01364</name>
</gene>
<protein>
    <submittedName>
        <fullName evidence="1">Sulfotransferase domain protein</fullName>
    </submittedName>
</protein>
<dbReference type="GO" id="GO:0008476">
    <property type="term" value="F:protein-tyrosine sulfotransferase activity"/>
    <property type="evidence" value="ECO:0007669"/>
    <property type="project" value="InterPro"/>
</dbReference>
<dbReference type="RefSeq" id="WP_046903230.1">
    <property type="nucleotide sequence ID" value="NZ_CP011452.2"/>
</dbReference>
<accession>A0A0F7KUF6</accession>
<dbReference type="SUPFAM" id="SSF48452">
    <property type="entry name" value="TPR-like"/>
    <property type="match status" value="1"/>
</dbReference>
<dbReference type="Pfam" id="PF13469">
    <property type="entry name" value="Sulfotransfer_3"/>
    <property type="match status" value="1"/>
</dbReference>
<dbReference type="EMBL" id="CP011452">
    <property type="protein sequence ID" value="AKH42405.1"/>
    <property type="molecule type" value="Genomic_DNA"/>
</dbReference>
<dbReference type="PATRIC" id="fig|1267766.3.peg.1372"/>
<name>A0A0F7KUF6_9SPHN</name>